<evidence type="ECO:0000259" key="12">
    <source>
        <dbReference type="PROSITE" id="PS50102"/>
    </source>
</evidence>
<dbReference type="Gene3D" id="3.30.70.330">
    <property type="match status" value="1"/>
</dbReference>
<dbReference type="FunFam" id="1.10.720.30:FF:000010">
    <property type="entry name" value="SAFB-like transcription modulator isoform X2"/>
    <property type="match status" value="1"/>
</dbReference>
<feature type="compositionally biased region" description="Low complexity" evidence="11">
    <location>
        <begin position="156"/>
        <end position="169"/>
    </location>
</feature>
<dbReference type="InterPro" id="IPR036361">
    <property type="entry name" value="SAP_dom_sf"/>
</dbReference>
<keyword evidence="5 10" id="KW-0175">Coiled coil</keyword>
<dbReference type="SMART" id="SM00360">
    <property type="entry name" value="RRM"/>
    <property type="match status" value="1"/>
</dbReference>
<protein>
    <recommendedName>
        <fullName evidence="8">SAFB-like transcription modulator</fullName>
    </recommendedName>
</protein>
<dbReference type="FunFam" id="3.30.70.330:FF:000238">
    <property type="entry name" value="SAFB-like transcription modulator isoform X2"/>
    <property type="match status" value="1"/>
</dbReference>
<dbReference type="GO" id="GO:0050684">
    <property type="term" value="P:regulation of mRNA processing"/>
    <property type="evidence" value="ECO:0007669"/>
    <property type="project" value="TreeGrafter"/>
</dbReference>
<dbReference type="CDD" id="cd12678">
    <property type="entry name" value="RRM_SLTM"/>
    <property type="match status" value="1"/>
</dbReference>
<dbReference type="InterPro" id="IPR003034">
    <property type="entry name" value="SAP_dom"/>
</dbReference>
<keyword evidence="7" id="KW-0539">Nucleus</keyword>
<feature type="compositionally biased region" description="Acidic residues" evidence="11">
    <location>
        <begin position="99"/>
        <end position="125"/>
    </location>
</feature>
<feature type="compositionally biased region" description="Polar residues" evidence="11">
    <location>
        <begin position="359"/>
        <end position="370"/>
    </location>
</feature>
<evidence type="ECO:0000256" key="4">
    <source>
        <dbReference type="ARBA" id="ARBA00023015"/>
    </source>
</evidence>
<evidence type="ECO:0000256" key="7">
    <source>
        <dbReference type="ARBA" id="ARBA00023242"/>
    </source>
</evidence>
<feature type="region of interest" description="Disordered" evidence="11">
    <location>
        <begin position="259"/>
        <end position="370"/>
    </location>
</feature>
<organism evidence="14 15">
    <name type="scientific">Eleutherodactylus coqui</name>
    <name type="common">Puerto Rican coqui</name>
    <dbReference type="NCBI Taxonomy" id="57060"/>
    <lineage>
        <taxon>Eukaryota</taxon>
        <taxon>Metazoa</taxon>
        <taxon>Chordata</taxon>
        <taxon>Craniata</taxon>
        <taxon>Vertebrata</taxon>
        <taxon>Euteleostomi</taxon>
        <taxon>Amphibia</taxon>
        <taxon>Batrachia</taxon>
        <taxon>Anura</taxon>
        <taxon>Neobatrachia</taxon>
        <taxon>Hyloidea</taxon>
        <taxon>Eleutherodactylidae</taxon>
        <taxon>Eleutherodactylinae</taxon>
        <taxon>Eleutherodactylus</taxon>
        <taxon>Eleutherodactylus</taxon>
    </lineage>
</organism>
<dbReference type="PROSITE" id="PS50800">
    <property type="entry name" value="SAP"/>
    <property type="match status" value="1"/>
</dbReference>
<dbReference type="OrthoDB" id="6159259at2759"/>
<evidence type="ECO:0000313" key="14">
    <source>
        <dbReference type="EMBL" id="KAG9489428.1"/>
    </source>
</evidence>
<feature type="compositionally biased region" description="Basic and acidic residues" evidence="11">
    <location>
        <begin position="874"/>
        <end position="889"/>
    </location>
</feature>
<evidence type="ECO:0000256" key="9">
    <source>
        <dbReference type="PROSITE-ProRule" id="PRU00176"/>
    </source>
</evidence>
<feature type="compositionally biased region" description="Basic and acidic residues" evidence="11">
    <location>
        <begin position="774"/>
        <end position="788"/>
    </location>
</feature>
<gene>
    <name evidence="14" type="ORF">GDO78_005417</name>
</gene>
<dbReference type="InterPro" id="IPR051738">
    <property type="entry name" value="SAF_Modulators"/>
</dbReference>
<keyword evidence="3 9" id="KW-0694">RNA-binding</keyword>
<feature type="compositionally biased region" description="Basic and acidic residues" evidence="11">
    <location>
        <begin position="445"/>
        <end position="480"/>
    </location>
</feature>
<dbReference type="GO" id="GO:0043565">
    <property type="term" value="F:sequence-specific DNA binding"/>
    <property type="evidence" value="ECO:0007669"/>
    <property type="project" value="TreeGrafter"/>
</dbReference>
<dbReference type="SMART" id="SM00513">
    <property type="entry name" value="SAP"/>
    <property type="match status" value="1"/>
</dbReference>
<evidence type="ECO:0000256" key="5">
    <source>
        <dbReference type="ARBA" id="ARBA00023054"/>
    </source>
</evidence>
<feature type="compositionally biased region" description="Basic and acidic residues" evidence="11">
    <location>
        <begin position="260"/>
        <end position="327"/>
    </location>
</feature>
<name>A0A8J6FK06_ELECQ</name>
<comment type="caution">
    <text evidence="14">The sequence shown here is derived from an EMBL/GenBank/DDBJ whole genome shotgun (WGS) entry which is preliminary data.</text>
</comment>
<evidence type="ECO:0000256" key="3">
    <source>
        <dbReference type="ARBA" id="ARBA00022884"/>
    </source>
</evidence>
<feature type="compositionally biased region" description="Basic and acidic residues" evidence="11">
    <location>
        <begin position="795"/>
        <end position="824"/>
    </location>
</feature>
<feature type="compositionally biased region" description="Basic and acidic residues" evidence="11">
    <location>
        <begin position="487"/>
        <end position="513"/>
    </location>
</feature>
<dbReference type="Pfam" id="PF00076">
    <property type="entry name" value="RRM_1"/>
    <property type="match status" value="1"/>
</dbReference>
<dbReference type="GO" id="GO:0003723">
    <property type="term" value="F:RNA binding"/>
    <property type="evidence" value="ECO:0007669"/>
    <property type="project" value="UniProtKB-UniRule"/>
</dbReference>
<evidence type="ECO:0000256" key="8">
    <source>
        <dbReference type="ARBA" id="ARBA00071318"/>
    </source>
</evidence>
<keyword evidence="15" id="KW-1185">Reference proteome</keyword>
<comment type="subcellular location">
    <subcellularLocation>
        <location evidence="1">Nucleus</location>
    </subcellularLocation>
</comment>
<evidence type="ECO:0000256" key="11">
    <source>
        <dbReference type="SAM" id="MobiDB-lite"/>
    </source>
</evidence>
<keyword evidence="6" id="KW-0804">Transcription</keyword>
<accession>A0A8J6FK06</accession>
<dbReference type="EMBL" id="WNTK01000002">
    <property type="protein sequence ID" value="KAG9489428.1"/>
    <property type="molecule type" value="Genomic_DNA"/>
</dbReference>
<evidence type="ECO:0000256" key="2">
    <source>
        <dbReference type="ARBA" id="ARBA00022491"/>
    </source>
</evidence>
<feature type="compositionally biased region" description="Basic and acidic residues" evidence="11">
    <location>
        <begin position="202"/>
        <end position="221"/>
    </location>
</feature>
<dbReference type="PANTHER" id="PTHR15683:SF5">
    <property type="entry name" value="SAFB-LIKE TRANSCRIPTION MODULATOR"/>
    <property type="match status" value="1"/>
</dbReference>
<dbReference type="AlphaFoldDB" id="A0A8J6FK06"/>
<dbReference type="InterPro" id="IPR000504">
    <property type="entry name" value="RRM_dom"/>
</dbReference>
<dbReference type="Proteomes" id="UP000770717">
    <property type="component" value="Unassembled WGS sequence"/>
</dbReference>
<feature type="coiled-coil region" evidence="10">
    <location>
        <begin position="588"/>
        <end position="710"/>
    </location>
</feature>
<dbReference type="Pfam" id="PF02037">
    <property type="entry name" value="SAP"/>
    <property type="match status" value="1"/>
</dbReference>
<reference evidence="14" key="1">
    <citation type="thesis" date="2020" institute="ProQuest LLC" country="789 East Eisenhower Parkway, Ann Arbor, MI, USA">
        <title>Comparative Genomics and Chromosome Evolution.</title>
        <authorList>
            <person name="Mudd A.B."/>
        </authorList>
    </citation>
    <scope>NUCLEOTIDE SEQUENCE</scope>
    <source>
        <strain evidence="14">HN-11 Male</strain>
        <tissue evidence="14">Kidney and liver</tissue>
    </source>
</reference>
<dbReference type="SUPFAM" id="SSF68906">
    <property type="entry name" value="SAP domain"/>
    <property type="match status" value="1"/>
</dbReference>
<feature type="domain" description="RRM" evidence="12">
    <location>
        <begin position="369"/>
        <end position="447"/>
    </location>
</feature>
<feature type="compositionally biased region" description="Acidic residues" evidence="11">
    <location>
        <begin position="175"/>
        <end position="186"/>
    </location>
</feature>
<dbReference type="InterPro" id="IPR035979">
    <property type="entry name" value="RBD_domain_sf"/>
</dbReference>
<feature type="compositionally biased region" description="Acidic residues" evidence="11">
    <location>
        <begin position="81"/>
        <end position="91"/>
    </location>
</feature>
<dbReference type="InterPro" id="IPR012677">
    <property type="entry name" value="Nucleotide-bd_a/b_plait_sf"/>
</dbReference>
<feature type="compositionally biased region" description="Basic and acidic residues" evidence="11">
    <location>
        <begin position="522"/>
        <end position="531"/>
    </location>
</feature>
<keyword evidence="4" id="KW-0805">Transcription regulation</keyword>
<feature type="compositionally biased region" description="Gly residues" evidence="11">
    <location>
        <begin position="893"/>
        <end position="905"/>
    </location>
</feature>
<feature type="region of interest" description="Disordered" evidence="11">
    <location>
        <begin position="737"/>
        <end position="1013"/>
    </location>
</feature>
<keyword evidence="2" id="KW-0678">Repressor</keyword>
<feature type="region of interest" description="Disordered" evidence="11">
    <location>
        <begin position="445"/>
        <end position="568"/>
    </location>
</feature>
<dbReference type="PROSITE" id="PS50102">
    <property type="entry name" value="RRM"/>
    <property type="match status" value="1"/>
</dbReference>
<dbReference type="GO" id="GO:0005634">
    <property type="term" value="C:nucleus"/>
    <property type="evidence" value="ECO:0007669"/>
    <property type="project" value="UniProtKB-SubCell"/>
</dbReference>
<sequence length="1013" mass="114831">MASSSSPSERRKVSDMRVIDLKSELKRRNLDVTGVKNVLVARLKQAIEEEGGDPDNIEINSGGDTPSKKQMKSKGKKQETDESGCEASMEEDSFKDIELDTQDISDQDASDDVKDSEDNEEDNEEENAKSGSVLSTEDDENTESKRTHPDEDTEQEPQNQDNENQDNQTFSDQDIVPDEGDEEENEMKDITGSGDGTQEVSKPVHSEENGSELTVKEDKEASTCLKEAEDDNVSVTLQAEDAITIDCDGDDLLETGKNVKLADSEACKPKDEEEATDPKDGLEERKDMSGNQNDVKEENAKGDGVKKESREGSKKAESGDKEKDSQKKGPSSTGASGQAKSSSKDTKENKTTSKDDKGSNSGTSGSSLRNLWVSGLSSNTKAADLKNLFGKYGKVLIAKVVTNARSPGAKCYGIVTMSSSADVSRCISHLHRTELHGQQISVEKWKSDISKRDQKKEGDDKTGSGRTSGERKSSGGDKSSKRPPSSVKKEDKKSDKIEKRDSKDFKKDGKTHSDGAGSSSHDPADKSDERKRPGKSPGQMVVIDQTKGDQGYMRPQMRRGRFDKMRPRERFIPNKMKFREFRDKKDILTFQKMKAQRLRENVERLERLQRYHRAVELRRRREMAERERRERERVRIMREREELDRLQRERERLEIERQKLERERMERERLERERIRIEQERRKEAERIAREREELRRQQEQLRFEQEKRNSLKRPRDVDHRRDDNFWVENKKMTMDTDSRFSQGSDYNRQPTRFNDFDLRERGRYSEGSSASSFERRDRFVNQGDGKKNFNKNFTDSRRNEPAQPRNEPRDSDRRDRDERRPVGIDRPGANRSEGQGHDRRLSNPDMQHGRPQRETRGKPTLRSTNWKAGGMGTDKREARSDRPGRDTPGHSARGGHGSRGGKSGYSGRDGDRGVIVGDRGIGDRGSGGQHYNEGRHIGPGRDNAGPRKEWHGPNTQGSGYDGRRMPDGRGGGMMSSHSSNSAINRVVQMQGSIPRGSDSGFKSYKGAPPRRY</sequence>
<proteinExistence type="predicted"/>
<feature type="compositionally biased region" description="Basic and acidic residues" evidence="11">
    <location>
        <begin position="835"/>
        <end position="858"/>
    </location>
</feature>
<dbReference type="PANTHER" id="PTHR15683">
    <property type="entry name" value="SCAFFOLD ATTACHMENT FACTOR B-RELATED"/>
    <property type="match status" value="1"/>
</dbReference>
<feature type="compositionally biased region" description="Basic and acidic residues" evidence="11">
    <location>
        <begin position="755"/>
        <end position="765"/>
    </location>
</feature>
<evidence type="ECO:0000256" key="10">
    <source>
        <dbReference type="SAM" id="Coils"/>
    </source>
</evidence>
<feature type="compositionally biased region" description="Polar residues" evidence="11">
    <location>
        <begin position="740"/>
        <end position="753"/>
    </location>
</feature>
<dbReference type="Gene3D" id="1.10.720.30">
    <property type="entry name" value="SAP domain"/>
    <property type="match status" value="1"/>
</dbReference>
<evidence type="ECO:0000256" key="6">
    <source>
        <dbReference type="ARBA" id="ARBA00023163"/>
    </source>
</evidence>
<evidence type="ECO:0000313" key="15">
    <source>
        <dbReference type="Proteomes" id="UP000770717"/>
    </source>
</evidence>
<evidence type="ECO:0000259" key="13">
    <source>
        <dbReference type="PROSITE" id="PS50800"/>
    </source>
</evidence>
<feature type="domain" description="SAP" evidence="13">
    <location>
        <begin position="13"/>
        <end position="47"/>
    </location>
</feature>
<dbReference type="SUPFAM" id="SSF54928">
    <property type="entry name" value="RNA-binding domain, RBD"/>
    <property type="match status" value="1"/>
</dbReference>
<dbReference type="GO" id="GO:0006357">
    <property type="term" value="P:regulation of transcription by RNA polymerase II"/>
    <property type="evidence" value="ECO:0007669"/>
    <property type="project" value="TreeGrafter"/>
</dbReference>
<feature type="region of interest" description="Disordered" evidence="11">
    <location>
        <begin position="48"/>
        <end position="231"/>
    </location>
</feature>
<evidence type="ECO:0000256" key="1">
    <source>
        <dbReference type="ARBA" id="ARBA00004123"/>
    </source>
</evidence>
<feature type="compositionally biased region" description="Polar residues" evidence="11">
    <location>
        <begin position="328"/>
        <end position="341"/>
    </location>
</feature>
<feature type="compositionally biased region" description="Basic and acidic residues" evidence="11">
    <location>
        <begin position="342"/>
        <end position="358"/>
    </location>
</feature>